<keyword evidence="1" id="KW-1133">Transmembrane helix</keyword>
<keyword evidence="1" id="KW-0472">Membrane</keyword>
<dbReference type="Proteomes" id="UP000515152">
    <property type="component" value="Chromosome 3"/>
</dbReference>
<protein>
    <submittedName>
        <fullName evidence="3">Uncharacterized protein si:ch211-256a21.4 isoform X1</fullName>
    </submittedName>
</protein>
<gene>
    <name evidence="3" type="primary">si:ch211-256a21.4</name>
</gene>
<proteinExistence type="predicted"/>
<dbReference type="GeneID" id="105900741"/>
<dbReference type="KEGG" id="char:105900741"/>
<evidence type="ECO:0000313" key="3">
    <source>
        <dbReference type="RefSeq" id="XP_012683551.1"/>
    </source>
</evidence>
<reference evidence="3" key="1">
    <citation type="submission" date="2025-08" db="UniProtKB">
        <authorList>
            <consortium name="RefSeq"/>
        </authorList>
    </citation>
    <scope>IDENTIFICATION</scope>
</reference>
<dbReference type="RefSeq" id="XP_012683551.1">
    <property type="nucleotide sequence ID" value="XM_012828097.3"/>
</dbReference>
<keyword evidence="2" id="KW-1185">Reference proteome</keyword>
<dbReference type="AlphaFoldDB" id="A0A6P3VX25"/>
<evidence type="ECO:0000256" key="1">
    <source>
        <dbReference type="SAM" id="Phobius"/>
    </source>
</evidence>
<keyword evidence="1" id="KW-0812">Transmembrane</keyword>
<accession>A0A6P3VX25</accession>
<feature type="transmembrane region" description="Helical" evidence="1">
    <location>
        <begin position="187"/>
        <end position="207"/>
    </location>
</feature>
<feature type="transmembrane region" description="Helical" evidence="1">
    <location>
        <begin position="144"/>
        <end position="167"/>
    </location>
</feature>
<dbReference type="OrthoDB" id="9926994at2759"/>
<feature type="transmembrane region" description="Helical" evidence="1">
    <location>
        <begin position="45"/>
        <end position="63"/>
    </location>
</feature>
<evidence type="ECO:0000313" key="2">
    <source>
        <dbReference type="Proteomes" id="UP000515152"/>
    </source>
</evidence>
<organism evidence="2 3">
    <name type="scientific">Clupea harengus</name>
    <name type="common">Atlantic herring</name>
    <dbReference type="NCBI Taxonomy" id="7950"/>
    <lineage>
        <taxon>Eukaryota</taxon>
        <taxon>Metazoa</taxon>
        <taxon>Chordata</taxon>
        <taxon>Craniata</taxon>
        <taxon>Vertebrata</taxon>
        <taxon>Euteleostomi</taxon>
        <taxon>Actinopterygii</taxon>
        <taxon>Neopterygii</taxon>
        <taxon>Teleostei</taxon>
        <taxon>Clupei</taxon>
        <taxon>Clupeiformes</taxon>
        <taxon>Clupeoidei</taxon>
        <taxon>Clupeidae</taxon>
        <taxon>Clupea</taxon>
    </lineage>
</organism>
<sequence length="269" mass="30274">MHHQLKDAAKRLLRWLRSRESSEPDSKTPEMEVEEGKALAHRFQVIESCVGLLGCLCVSYAVWAPGWLDSQGLWTMINSTSSNSDWTREHMVKALESEQVFAVLAFVMSVCSGCLCLVFALCWRYETVHSYSNTRSLLMAGTALFPTTLLLITLTSTGFFFILSWALFTHQHLAEIQEDISRLGSSYWLGAVGWALLLAVEPVVFLVEQVMVPDLLPYMMPSVGLSTEGYNTIFMGRSHSEGHNARRPQKQRGFTSLSLNPHHSLRMDV</sequence>
<feature type="transmembrane region" description="Helical" evidence="1">
    <location>
        <begin position="100"/>
        <end position="123"/>
    </location>
</feature>
<name>A0A6P3VX25_CLUHA</name>